<keyword evidence="5" id="KW-1185">Reference proteome</keyword>
<evidence type="ECO:0000256" key="2">
    <source>
        <dbReference type="PROSITE-ProRule" id="PRU00497"/>
    </source>
</evidence>
<evidence type="ECO:0000256" key="1">
    <source>
        <dbReference type="ARBA" id="ARBA00022460"/>
    </source>
</evidence>
<keyword evidence="1 2" id="KW-0193">Cuticle</keyword>
<dbReference type="Pfam" id="PF00379">
    <property type="entry name" value="Chitin_bind_4"/>
    <property type="match status" value="1"/>
</dbReference>
<organism evidence="5 6">
    <name type="scientific">Frankliniella occidentalis</name>
    <name type="common">Western flower thrips</name>
    <name type="synonym">Euthrips occidentalis</name>
    <dbReference type="NCBI Taxonomy" id="133901"/>
    <lineage>
        <taxon>Eukaryota</taxon>
        <taxon>Metazoa</taxon>
        <taxon>Ecdysozoa</taxon>
        <taxon>Arthropoda</taxon>
        <taxon>Hexapoda</taxon>
        <taxon>Insecta</taxon>
        <taxon>Pterygota</taxon>
        <taxon>Neoptera</taxon>
        <taxon>Paraneoptera</taxon>
        <taxon>Thysanoptera</taxon>
        <taxon>Terebrantia</taxon>
        <taxon>Thripoidea</taxon>
        <taxon>Thripidae</taxon>
        <taxon>Frankliniella</taxon>
    </lineage>
</organism>
<evidence type="ECO:0000313" key="5">
    <source>
        <dbReference type="Proteomes" id="UP000504606"/>
    </source>
</evidence>
<evidence type="ECO:0000256" key="4">
    <source>
        <dbReference type="SAM" id="SignalP"/>
    </source>
</evidence>
<name>A0A9C6X419_FRAOC</name>
<dbReference type="OrthoDB" id="6595597at2759"/>
<dbReference type="GeneID" id="113216812"/>
<feature type="region of interest" description="Disordered" evidence="3">
    <location>
        <begin position="195"/>
        <end position="244"/>
    </location>
</feature>
<feature type="signal peptide" evidence="4">
    <location>
        <begin position="1"/>
        <end position="27"/>
    </location>
</feature>
<feature type="compositionally biased region" description="Low complexity" evidence="3">
    <location>
        <begin position="77"/>
        <end position="86"/>
    </location>
</feature>
<dbReference type="InterPro" id="IPR000618">
    <property type="entry name" value="Insect_cuticle"/>
</dbReference>
<dbReference type="Proteomes" id="UP000504606">
    <property type="component" value="Unplaced"/>
</dbReference>
<dbReference type="GO" id="GO:0042302">
    <property type="term" value="F:structural constituent of cuticle"/>
    <property type="evidence" value="ECO:0007669"/>
    <property type="project" value="UniProtKB-UniRule"/>
</dbReference>
<proteinExistence type="predicted"/>
<feature type="region of interest" description="Disordered" evidence="3">
    <location>
        <begin position="31"/>
        <end position="108"/>
    </location>
</feature>
<protein>
    <submittedName>
        <fullName evidence="6">Pro-resilin-like</fullName>
    </submittedName>
</protein>
<evidence type="ECO:0000313" key="6">
    <source>
        <dbReference type="RefSeq" id="XP_052128723.1"/>
    </source>
</evidence>
<dbReference type="InterPro" id="IPR051217">
    <property type="entry name" value="Insect_Cuticle_Struc_Prot"/>
</dbReference>
<gene>
    <name evidence="6" type="primary">LOC113216812</name>
</gene>
<dbReference type="RefSeq" id="XP_052128723.1">
    <property type="nucleotide sequence ID" value="XM_052272763.1"/>
</dbReference>
<dbReference type="PROSITE" id="PS51155">
    <property type="entry name" value="CHIT_BIND_RR_2"/>
    <property type="match status" value="1"/>
</dbReference>
<reference evidence="6" key="1">
    <citation type="submission" date="2025-08" db="UniProtKB">
        <authorList>
            <consortium name="RefSeq"/>
        </authorList>
    </citation>
    <scope>IDENTIFICATION</scope>
    <source>
        <tissue evidence="6">Whole organism</tissue>
    </source>
</reference>
<dbReference type="GO" id="GO:0031012">
    <property type="term" value="C:extracellular matrix"/>
    <property type="evidence" value="ECO:0007669"/>
    <property type="project" value="TreeGrafter"/>
</dbReference>
<sequence length="244" mass="26579">MARKDGPSSLLVVLAVALLSPALVCLAAPGSPTHGQGHHHAAPGGGGPRPRRQVGADLDGGSSGHQIADNEAEATDEYQQQQQYQEQDAHQAQEARHHSRRAEDNYEDEQDIVYDFSYEVKDPHTGNDFGHRQSRANGLTQGQYRVLLPDGRMQVVDYVSDRDGFRPNIRYEDVGIPVFAGTEQFEQFAEGSNHFEQEAGPGSSVVSSAPADGQAQQGPSPDEVRRRRRRSAGAAGAHRSARRH</sequence>
<dbReference type="PANTHER" id="PTHR12236:SF79">
    <property type="entry name" value="CUTICULAR PROTEIN 50CB-RELATED"/>
    <property type="match status" value="1"/>
</dbReference>
<dbReference type="AlphaFoldDB" id="A0A9C6X419"/>
<evidence type="ECO:0000256" key="3">
    <source>
        <dbReference type="SAM" id="MobiDB-lite"/>
    </source>
</evidence>
<feature type="chain" id="PRO_5039213522" evidence="4">
    <location>
        <begin position="28"/>
        <end position="244"/>
    </location>
</feature>
<dbReference type="PANTHER" id="PTHR12236">
    <property type="entry name" value="STRUCTURAL CONTITUENT OF CUTICLE"/>
    <property type="match status" value="1"/>
</dbReference>
<dbReference type="KEGG" id="foc:113216812"/>
<accession>A0A9C6X419</accession>
<feature type="compositionally biased region" description="Basic and acidic residues" evidence="3">
    <location>
        <begin position="87"/>
        <end position="104"/>
    </location>
</feature>
<dbReference type="GO" id="GO:0005615">
    <property type="term" value="C:extracellular space"/>
    <property type="evidence" value="ECO:0007669"/>
    <property type="project" value="TreeGrafter"/>
</dbReference>
<keyword evidence="4" id="KW-0732">Signal</keyword>